<keyword evidence="2" id="KW-1185">Reference proteome</keyword>
<protein>
    <submittedName>
        <fullName evidence="1">Uncharacterized protein</fullName>
    </submittedName>
</protein>
<dbReference type="AlphaFoldDB" id="A0A418VGQ9"/>
<sequence length="99" mass="10830">MIGRLGVLREQDKAVYAWALVRLMDWLSPGLNGSVSEGADAHLQAFLLQRRAKAFTTKREYQTAVSALNSTIHTQIRLAWTCTAFAGATPEASPPNEDA</sequence>
<gene>
    <name evidence="1" type="ORF">D3875_02080</name>
</gene>
<accession>A0A418VGQ9</accession>
<dbReference type="Proteomes" id="UP000286287">
    <property type="component" value="Unassembled WGS sequence"/>
</dbReference>
<reference evidence="1 2" key="1">
    <citation type="submission" date="2018-09" db="EMBL/GenBank/DDBJ databases">
        <authorList>
            <person name="Zhu H."/>
        </authorList>
    </citation>
    <scope>NUCLEOTIDE SEQUENCE [LARGE SCALE GENOMIC DNA]</scope>
    <source>
        <strain evidence="1 2">K2S05-167</strain>
    </source>
</reference>
<proteinExistence type="predicted"/>
<dbReference type="EMBL" id="QYUJ01000006">
    <property type="protein sequence ID" value="RJF75303.1"/>
    <property type="molecule type" value="Genomic_DNA"/>
</dbReference>
<evidence type="ECO:0000313" key="2">
    <source>
        <dbReference type="Proteomes" id="UP000286287"/>
    </source>
</evidence>
<organism evidence="1 2">
    <name type="scientific">Deinococcus cavernae</name>
    <dbReference type="NCBI Taxonomy" id="2320857"/>
    <lineage>
        <taxon>Bacteria</taxon>
        <taxon>Thermotogati</taxon>
        <taxon>Deinococcota</taxon>
        <taxon>Deinococci</taxon>
        <taxon>Deinococcales</taxon>
        <taxon>Deinococcaceae</taxon>
        <taxon>Deinococcus</taxon>
    </lineage>
</organism>
<evidence type="ECO:0000313" key="1">
    <source>
        <dbReference type="EMBL" id="RJF75303.1"/>
    </source>
</evidence>
<comment type="caution">
    <text evidence="1">The sequence shown here is derived from an EMBL/GenBank/DDBJ whole genome shotgun (WGS) entry which is preliminary data.</text>
</comment>
<name>A0A418VGQ9_9DEIO</name>